<evidence type="ECO:0000313" key="2">
    <source>
        <dbReference type="EMBL" id="MDA3614198.1"/>
    </source>
</evidence>
<reference evidence="2 3" key="1">
    <citation type="submission" date="2022-12" db="EMBL/GenBank/DDBJ databases">
        <title>Chitinophagaceae gen. sp. nov., a new member of the family Chitinophagaceae, isolated from soil in a chemical factory.</title>
        <authorList>
            <person name="Ke Z."/>
        </authorList>
    </citation>
    <scope>NUCLEOTIDE SEQUENCE [LARGE SCALE GENOMIC DNA]</scope>
    <source>
        <strain evidence="2 3">LY-5</strain>
    </source>
</reference>
<dbReference type="Gene3D" id="3.40.50.2000">
    <property type="entry name" value="Glycogen Phosphorylase B"/>
    <property type="match status" value="1"/>
</dbReference>
<accession>A0ABT4UHE9</accession>
<dbReference type="Proteomes" id="UP001210231">
    <property type="component" value="Unassembled WGS sequence"/>
</dbReference>
<proteinExistence type="predicted"/>
<comment type="caution">
    <text evidence="2">The sequence shown here is derived from an EMBL/GenBank/DDBJ whole genome shotgun (WGS) entry which is preliminary data.</text>
</comment>
<name>A0ABT4UHE9_9BACT</name>
<dbReference type="PANTHER" id="PTHR12526">
    <property type="entry name" value="GLYCOSYLTRANSFERASE"/>
    <property type="match status" value="1"/>
</dbReference>
<dbReference type="EMBL" id="JAQGEF010000004">
    <property type="protein sequence ID" value="MDA3614198.1"/>
    <property type="molecule type" value="Genomic_DNA"/>
</dbReference>
<dbReference type="InterPro" id="IPR001296">
    <property type="entry name" value="Glyco_trans_1"/>
</dbReference>
<evidence type="ECO:0000313" key="3">
    <source>
        <dbReference type="Proteomes" id="UP001210231"/>
    </source>
</evidence>
<dbReference type="SUPFAM" id="SSF53756">
    <property type="entry name" value="UDP-Glycosyltransferase/glycogen phosphorylase"/>
    <property type="match status" value="1"/>
</dbReference>
<sequence>MALKTIVLITNNINDGACGVGDYTIRLAEALSNMDVNIHILFTVPLNNRQIFRNPNIQLHQQNIDSSLKNYIEKCFDKHTTAIVWQYTPNLYSKRGLPFQILNIFRQIKQGGYHQDIFFHEASVRAFGHGIKQWLLAVMQQFICRRLALMATKSMTNIAFNKQYLNPAQVSVIPVGANIMAPARMLKADGGFKVFCFSNKLNVEALKCFYTLSRDIKEFKVVIAGNCTLSQQSFIQNGISKYQLNSVVDYRSVLEATDLANTMSTCDILLQPGTVVRGEGGVSFKNGSLIAAMQMGLPIISNKGDMTDEGFTHLQNIVFANGTTEHDYYKAIKLLYSDAVLKEAVGANARAYYETHLSWPVIASRILNIINAGA</sequence>
<organism evidence="2 3">
    <name type="scientific">Polluticaenibacter yanchengensis</name>
    <dbReference type="NCBI Taxonomy" id="3014562"/>
    <lineage>
        <taxon>Bacteria</taxon>
        <taxon>Pseudomonadati</taxon>
        <taxon>Bacteroidota</taxon>
        <taxon>Chitinophagia</taxon>
        <taxon>Chitinophagales</taxon>
        <taxon>Chitinophagaceae</taxon>
        <taxon>Polluticaenibacter</taxon>
    </lineage>
</organism>
<dbReference type="RefSeq" id="WP_407030521.1">
    <property type="nucleotide sequence ID" value="NZ_JAQGEF010000004.1"/>
</dbReference>
<gene>
    <name evidence="2" type="ORF">O3P16_05225</name>
</gene>
<evidence type="ECO:0000259" key="1">
    <source>
        <dbReference type="Pfam" id="PF00534"/>
    </source>
</evidence>
<feature type="domain" description="Glycosyl transferase family 1" evidence="1">
    <location>
        <begin position="204"/>
        <end position="350"/>
    </location>
</feature>
<dbReference type="Pfam" id="PF00534">
    <property type="entry name" value="Glycos_transf_1"/>
    <property type="match status" value="1"/>
</dbReference>
<protein>
    <submittedName>
        <fullName evidence="2">Glycosyltransferase</fullName>
    </submittedName>
</protein>
<keyword evidence="3" id="KW-1185">Reference proteome</keyword>